<keyword evidence="4" id="KW-1185">Reference proteome</keyword>
<evidence type="ECO:0000313" key="4">
    <source>
        <dbReference type="Proteomes" id="UP001432000"/>
    </source>
</evidence>
<keyword evidence="2" id="KW-1133">Transmembrane helix</keyword>
<dbReference type="EMBL" id="CP147846">
    <property type="protein sequence ID" value="WXG69656.1"/>
    <property type="molecule type" value="Genomic_DNA"/>
</dbReference>
<feature type="region of interest" description="Disordered" evidence="1">
    <location>
        <begin position="1"/>
        <end position="37"/>
    </location>
</feature>
<name>A0ABZ2PPI8_9NOCA</name>
<gene>
    <name evidence="3" type="ORF">WDS16_03625</name>
</gene>
<accession>A0ABZ2PPI8</accession>
<dbReference type="Proteomes" id="UP001432000">
    <property type="component" value="Chromosome"/>
</dbReference>
<organism evidence="3 4">
    <name type="scientific">Rhodococcus sovatensis</name>
    <dbReference type="NCBI Taxonomy" id="1805840"/>
    <lineage>
        <taxon>Bacteria</taxon>
        <taxon>Bacillati</taxon>
        <taxon>Actinomycetota</taxon>
        <taxon>Actinomycetes</taxon>
        <taxon>Mycobacteriales</taxon>
        <taxon>Nocardiaceae</taxon>
        <taxon>Rhodococcus</taxon>
    </lineage>
</organism>
<sequence>MPDSPEPLFPLPDRPAATPTDTSYPSLSASAPSTGNPATPRKYLYAAAGLVVVAVLVAAGVYGTTRSSDDVQMDTAARPAANASGGEAPNNVVGTCTSAPVASVDDARLSASGLVLDVTAAGGCSVDSVVSSSSVRINVVDGPTNVAAGVFDFSSDPALLTGDGHSRLTLTFPLGTFWMVPSTLSSSTSVEIDPGSNDSSNASASEEVSLSASTAAPPTSGDAEMAAAEALRAISDSDRTVVASSLADRWIPQISSKKPGLVTEGKTWTNADILLEHLQMRIRYPSAHLIWSGSWSTFSSPDWWVTAVGETYPTGESANTWCVANNFDRDHCYAKLVSSVRPVDGSTVLQK</sequence>
<feature type="compositionally biased region" description="Pro residues" evidence="1">
    <location>
        <begin position="1"/>
        <end position="13"/>
    </location>
</feature>
<feature type="transmembrane region" description="Helical" evidence="2">
    <location>
        <begin position="43"/>
        <end position="63"/>
    </location>
</feature>
<feature type="region of interest" description="Disordered" evidence="1">
    <location>
        <begin position="188"/>
        <end position="224"/>
    </location>
</feature>
<dbReference type="RefSeq" id="WP_338890563.1">
    <property type="nucleotide sequence ID" value="NZ_CP147846.1"/>
</dbReference>
<proteinExistence type="predicted"/>
<feature type="region of interest" description="Disordered" evidence="1">
    <location>
        <begin position="67"/>
        <end position="89"/>
    </location>
</feature>
<evidence type="ECO:0000313" key="3">
    <source>
        <dbReference type="EMBL" id="WXG69656.1"/>
    </source>
</evidence>
<keyword evidence="2" id="KW-0472">Membrane</keyword>
<keyword evidence="2" id="KW-0812">Transmembrane</keyword>
<reference evidence="3 4" key="1">
    <citation type="submission" date="2024-03" db="EMBL/GenBank/DDBJ databases">
        <title>Natural products discovery in diverse microorganisms through a two-stage MS feature dereplication strategy.</title>
        <authorList>
            <person name="Zhang R."/>
        </authorList>
    </citation>
    <scope>NUCLEOTIDE SEQUENCE [LARGE SCALE GENOMIC DNA]</scope>
    <source>
        <strain evidence="3 4">18930</strain>
    </source>
</reference>
<feature type="compositionally biased region" description="Low complexity" evidence="1">
    <location>
        <begin position="196"/>
        <end position="224"/>
    </location>
</feature>
<protein>
    <submittedName>
        <fullName evidence="3">Uncharacterized protein</fullName>
    </submittedName>
</protein>
<evidence type="ECO:0000256" key="1">
    <source>
        <dbReference type="SAM" id="MobiDB-lite"/>
    </source>
</evidence>
<evidence type="ECO:0000256" key="2">
    <source>
        <dbReference type="SAM" id="Phobius"/>
    </source>
</evidence>
<feature type="compositionally biased region" description="Polar residues" evidence="1">
    <location>
        <begin position="19"/>
        <end position="37"/>
    </location>
</feature>